<protein>
    <submittedName>
        <fullName evidence="1">Uncharacterized protein</fullName>
    </submittedName>
</protein>
<organism evidence="1 2">
    <name type="scientific">Nitrospirillum viridazoti CBAmc</name>
    <dbReference type="NCBI Taxonomy" id="1441467"/>
    <lineage>
        <taxon>Bacteria</taxon>
        <taxon>Pseudomonadati</taxon>
        <taxon>Pseudomonadota</taxon>
        <taxon>Alphaproteobacteria</taxon>
        <taxon>Rhodospirillales</taxon>
        <taxon>Azospirillaceae</taxon>
        <taxon>Nitrospirillum</taxon>
        <taxon>Nitrospirillum viridazoti</taxon>
    </lineage>
</organism>
<sequence length="67" mass="6974">MDIIVEPIFMPEGKRLLTSRCMSAATGRPLIFAGVIRWPGTADTAIAQGGTAGESLEGGYADCVMTA</sequence>
<dbReference type="KEGG" id="nao:Y958_15105"/>
<dbReference type="EMBL" id="CP022111">
    <property type="protein sequence ID" value="ASG22288.1"/>
    <property type="molecule type" value="Genomic_DNA"/>
</dbReference>
<dbReference type="AlphaFoldDB" id="A0A248JVY9"/>
<keyword evidence="2" id="KW-1185">Reference proteome</keyword>
<accession>A0A248JVY9</accession>
<gene>
    <name evidence="1" type="ORF">Y958_15105</name>
</gene>
<evidence type="ECO:0000313" key="1">
    <source>
        <dbReference type="EMBL" id="ASG22288.1"/>
    </source>
</evidence>
<dbReference type="Proteomes" id="UP000197153">
    <property type="component" value="Chromosome 2"/>
</dbReference>
<name>A0A248JVY9_9PROT</name>
<reference evidence="1 2" key="1">
    <citation type="submission" date="2017-06" db="EMBL/GenBank/DDBJ databases">
        <title>Complete genome sequence of Nitrospirillum amazonense strain CBAmC, an endophytic nitrogen-fixing and plant growth-promoting bacterium, isolated from sugarcane.</title>
        <authorList>
            <person name="Schwab S."/>
            <person name="dos Santos Teixeira K.R."/>
            <person name="Simoes Araujo J.L."/>
            <person name="Soares Vidal M."/>
            <person name="Borges de Freitas H.R."/>
            <person name="Rivello Crivelaro A.L."/>
            <person name="Bueno de Camargo Nunes A."/>
            <person name="dos Santos C.M."/>
            <person name="Palmeira da Silva Rosa D."/>
            <person name="da Silva Padilha D."/>
            <person name="da Silva E."/>
            <person name="Araujo Terra L."/>
            <person name="Soares Mendes V."/>
            <person name="Farinelli L."/>
            <person name="Magalhaes Cruz L."/>
            <person name="Baldani J.I."/>
        </authorList>
    </citation>
    <scope>NUCLEOTIDE SEQUENCE [LARGE SCALE GENOMIC DNA]</scope>
    <source>
        <strain evidence="1 2">CBAmC</strain>
    </source>
</reference>
<proteinExistence type="predicted"/>
<evidence type="ECO:0000313" key="2">
    <source>
        <dbReference type="Proteomes" id="UP000197153"/>
    </source>
</evidence>